<feature type="domain" description="SGNH hydrolase-type esterase" evidence="2">
    <location>
        <begin position="122"/>
        <end position="278"/>
    </location>
</feature>
<feature type="signal peptide" evidence="1">
    <location>
        <begin position="1"/>
        <end position="32"/>
    </location>
</feature>
<dbReference type="CDD" id="cd00229">
    <property type="entry name" value="SGNH_hydrolase"/>
    <property type="match status" value="1"/>
</dbReference>
<gene>
    <name evidence="3" type="ORF">FK530_03995</name>
</gene>
<accession>A0A5C5S3M2</accession>
<proteinExistence type="predicted"/>
<dbReference type="InterPro" id="IPR013830">
    <property type="entry name" value="SGNH_hydro"/>
</dbReference>
<organism evidence="3 4">
    <name type="scientific">Tsukamurella conjunctivitidis</name>
    <dbReference type="NCBI Taxonomy" id="2592068"/>
    <lineage>
        <taxon>Bacteria</taxon>
        <taxon>Bacillati</taxon>
        <taxon>Actinomycetota</taxon>
        <taxon>Actinomycetes</taxon>
        <taxon>Mycobacteriales</taxon>
        <taxon>Tsukamurellaceae</taxon>
        <taxon>Tsukamurella</taxon>
    </lineage>
</organism>
<evidence type="ECO:0000313" key="4">
    <source>
        <dbReference type="Proteomes" id="UP000319375"/>
    </source>
</evidence>
<dbReference type="OrthoDB" id="4461173at2"/>
<dbReference type="SUPFAM" id="SSF52266">
    <property type="entry name" value="SGNH hydrolase"/>
    <property type="match status" value="1"/>
</dbReference>
<dbReference type="Pfam" id="PF13472">
    <property type="entry name" value="Lipase_GDSL_2"/>
    <property type="match status" value="1"/>
</dbReference>
<dbReference type="InterPro" id="IPR036514">
    <property type="entry name" value="SGNH_hydro_sf"/>
</dbReference>
<dbReference type="RefSeq" id="WP_146485695.1">
    <property type="nucleotide sequence ID" value="NZ_VIGX01000002.1"/>
</dbReference>
<name>A0A5C5S3M2_9ACTN</name>
<keyword evidence="1" id="KW-0732">Signal</keyword>
<dbReference type="GO" id="GO:0016787">
    <property type="term" value="F:hydrolase activity"/>
    <property type="evidence" value="ECO:0007669"/>
    <property type="project" value="UniProtKB-KW"/>
</dbReference>
<reference evidence="3 4" key="1">
    <citation type="submission" date="2019-06" db="EMBL/GenBank/DDBJ databases">
        <title>Tsukamurella conjunctivitidis sp. nov., Tsukamurella assacharolytica sp. nov. and Tsukamurella sputae sp. nov. isolated from patients with conjunctivitis, bacteraemia (lymphoma) and respiratory infection (sputum) in Hong Kong.</title>
        <authorList>
            <person name="Teng J.L.L."/>
            <person name="Lee H.H."/>
            <person name="Fong J.Y.H."/>
            <person name="Fok K.M.N."/>
            <person name="Lau S.K.P."/>
            <person name="Woo P.C.Y."/>
        </authorList>
    </citation>
    <scope>NUCLEOTIDE SEQUENCE [LARGE SCALE GENOMIC DNA]</scope>
    <source>
        <strain evidence="3 4">HKU72</strain>
    </source>
</reference>
<comment type="caution">
    <text evidence="3">The sequence shown here is derived from an EMBL/GenBank/DDBJ whole genome shotgun (WGS) entry which is preliminary data.</text>
</comment>
<evidence type="ECO:0000259" key="2">
    <source>
        <dbReference type="Pfam" id="PF13472"/>
    </source>
</evidence>
<dbReference type="EMBL" id="VIGX01000002">
    <property type="protein sequence ID" value="TWS29714.1"/>
    <property type="molecule type" value="Genomic_DNA"/>
</dbReference>
<evidence type="ECO:0000313" key="3">
    <source>
        <dbReference type="EMBL" id="TWS29714.1"/>
    </source>
</evidence>
<sequence>MVALRVSRRVRRIGYGIAVGTGIALAPIAAGAASADTGPTPAADAPAASTAVQRVKPVVVPKPVAAKPVAAKPVAAKPFVAKSAAAKPVAGKPVARPVAAKAASAGPALRGGTVDRRPVVVIGASVSSGKEVSAAQAYPRQVAALSGRPVAVSSRVGAGYADGSIARLTRAANLPAQNPSLVVLQAGTNDVGAPPALVAGQVRQVVSTVRQQAPGAKIAVVTVFPSIHNGAAARRTDAAIIGAARSVDPNVAVISPLNEGWTYRASEDGHPGAAAHERIAERVSGLV</sequence>
<dbReference type="Proteomes" id="UP000319375">
    <property type="component" value="Unassembled WGS sequence"/>
</dbReference>
<dbReference type="AlphaFoldDB" id="A0A5C5S3M2"/>
<keyword evidence="4" id="KW-1185">Reference proteome</keyword>
<dbReference type="Gene3D" id="3.40.50.1110">
    <property type="entry name" value="SGNH hydrolase"/>
    <property type="match status" value="1"/>
</dbReference>
<evidence type="ECO:0000256" key="1">
    <source>
        <dbReference type="SAM" id="SignalP"/>
    </source>
</evidence>
<keyword evidence="3" id="KW-0378">Hydrolase</keyword>
<feature type="chain" id="PRO_5039158852" evidence="1">
    <location>
        <begin position="33"/>
        <end position="287"/>
    </location>
</feature>
<protein>
    <submittedName>
        <fullName evidence="3">SGNH/GDSL hydrolase family protein</fullName>
    </submittedName>
</protein>